<feature type="region of interest" description="Disordered" evidence="1">
    <location>
        <begin position="286"/>
        <end position="308"/>
    </location>
</feature>
<comment type="caution">
    <text evidence="3">The sequence shown here is derived from an EMBL/GenBank/DDBJ whole genome shotgun (WGS) entry which is preliminary data.</text>
</comment>
<dbReference type="OrthoDB" id="3359674at2759"/>
<proteinExistence type="predicted"/>
<dbReference type="SUPFAM" id="SSF81383">
    <property type="entry name" value="F-box domain"/>
    <property type="match status" value="1"/>
</dbReference>
<feature type="domain" description="F-box" evidence="2">
    <location>
        <begin position="7"/>
        <end position="58"/>
    </location>
</feature>
<sequence>MVVDLQDNALAALPTELLIEIFSLCTTSINPLANLNLLRVSKLWRAVVQSSPSIWQHLYLDDHSPITSSRAQAMLWVRQSRPLSFDIHLDVSQSSGLVLPLLSPLLPRMRRWRYFSMTGMRQETFDLSGYLGHRIDPLIISIQDPDDLYRSDLEQRRTFDVTPGWESMNIWVSELPKALSLAPLRFSTIVMTEYASSILTQPRAILDFLSACPSLELFFFTGSQHNDEPLLTPLPVAHLPRLRNLRLRRTCGTRSLLSYIDAPALVELHLGHLNVDFPIVGGGGARGPGNPWEDGDSDDEANDFSRSKYSDHATGMGLRRLLLRSNPPLEVLVMDWSDMRTKDFKFVFSRLERLETFFIEASDMSDKVIELLRPYYAQDEQRVKVRLPRLKSLELSTCNELSGEALLSVLTERVKVTDKWEGQGETLDEVIIAGCEKFTSRYATLLRKELGDRLRLEHE</sequence>
<dbReference type="Proteomes" id="UP000623467">
    <property type="component" value="Unassembled WGS sequence"/>
</dbReference>
<name>A0A8H6XRN6_9AGAR</name>
<dbReference type="PROSITE" id="PS50181">
    <property type="entry name" value="FBOX"/>
    <property type="match status" value="1"/>
</dbReference>
<evidence type="ECO:0000313" key="4">
    <source>
        <dbReference type="Proteomes" id="UP000623467"/>
    </source>
</evidence>
<dbReference type="InterPro" id="IPR001810">
    <property type="entry name" value="F-box_dom"/>
</dbReference>
<dbReference type="Pfam" id="PF12937">
    <property type="entry name" value="F-box-like"/>
    <property type="match status" value="1"/>
</dbReference>
<dbReference type="SUPFAM" id="SSF52047">
    <property type="entry name" value="RNI-like"/>
    <property type="match status" value="1"/>
</dbReference>
<organism evidence="3 4">
    <name type="scientific">Mycena sanguinolenta</name>
    <dbReference type="NCBI Taxonomy" id="230812"/>
    <lineage>
        <taxon>Eukaryota</taxon>
        <taxon>Fungi</taxon>
        <taxon>Dikarya</taxon>
        <taxon>Basidiomycota</taxon>
        <taxon>Agaricomycotina</taxon>
        <taxon>Agaricomycetes</taxon>
        <taxon>Agaricomycetidae</taxon>
        <taxon>Agaricales</taxon>
        <taxon>Marasmiineae</taxon>
        <taxon>Mycenaceae</taxon>
        <taxon>Mycena</taxon>
    </lineage>
</organism>
<dbReference type="AlphaFoldDB" id="A0A8H6XRN6"/>
<accession>A0A8H6XRN6</accession>
<evidence type="ECO:0000313" key="3">
    <source>
        <dbReference type="EMBL" id="KAF7346253.1"/>
    </source>
</evidence>
<evidence type="ECO:0000256" key="1">
    <source>
        <dbReference type="SAM" id="MobiDB-lite"/>
    </source>
</evidence>
<keyword evidence="4" id="KW-1185">Reference proteome</keyword>
<reference evidence="3" key="1">
    <citation type="submission" date="2020-05" db="EMBL/GenBank/DDBJ databases">
        <title>Mycena genomes resolve the evolution of fungal bioluminescence.</title>
        <authorList>
            <person name="Tsai I.J."/>
        </authorList>
    </citation>
    <scope>NUCLEOTIDE SEQUENCE</scope>
    <source>
        <strain evidence="3">160909Yilan</strain>
    </source>
</reference>
<dbReference type="Gene3D" id="1.20.1280.50">
    <property type="match status" value="1"/>
</dbReference>
<dbReference type="InterPro" id="IPR036047">
    <property type="entry name" value="F-box-like_dom_sf"/>
</dbReference>
<feature type="compositionally biased region" description="Acidic residues" evidence="1">
    <location>
        <begin position="293"/>
        <end position="302"/>
    </location>
</feature>
<evidence type="ECO:0000259" key="2">
    <source>
        <dbReference type="PROSITE" id="PS50181"/>
    </source>
</evidence>
<protein>
    <recommendedName>
        <fullName evidence="2">F-box domain-containing protein</fullName>
    </recommendedName>
</protein>
<gene>
    <name evidence="3" type="ORF">MSAN_01852500</name>
</gene>
<dbReference type="Gene3D" id="3.80.10.10">
    <property type="entry name" value="Ribonuclease Inhibitor"/>
    <property type="match status" value="1"/>
</dbReference>
<dbReference type="EMBL" id="JACAZH010000019">
    <property type="protein sequence ID" value="KAF7346253.1"/>
    <property type="molecule type" value="Genomic_DNA"/>
</dbReference>
<dbReference type="InterPro" id="IPR032675">
    <property type="entry name" value="LRR_dom_sf"/>
</dbReference>